<name>A0A3P8JZF2_TSUPA</name>
<evidence type="ECO:0000313" key="2">
    <source>
        <dbReference type="EMBL" id="VDR38659.1"/>
    </source>
</evidence>
<dbReference type="Proteomes" id="UP000271626">
    <property type="component" value="Chromosome"/>
</dbReference>
<dbReference type="NCBIfam" id="TIGR01764">
    <property type="entry name" value="excise"/>
    <property type="match status" value="1"/>
</dbReference>
<organism evidence="2 3">
    <name type="scientific">Tsukamurella paurometabola</name>
    <name type="common">Corynebacterium paurometabolum</name>
    <dbReference type="NCBI Taxonomy" id="2061"/>
    <lineage>
        <taxon>Bacteria</taxon>
        <taxon>Bacillati</taxon>
        <taxon>Actinomycetota</taxon>
        <taxon>Actinomycetes</taxon>
        <taxon>Mycobacteriales</taxon>
        <taxon>Tsukamurellaceae</taxon>
        <taxon>Tsukamurella</taxon>
    </lineage>
</organism>
<dbReference type="GO" id="GO:0003677">
    <property type="term" value="F:DNA binding"/>
    <property type="evidence" value="ECO:0007669"/>
    <property type="project" value="InterPro"/>
</dbReference>
<proteinExistence type="predicted"/>
<gene>
    <name evidence="2" type="ORF">NCTC10741_01782</name>
</gene>
<sequence>MNENLAADTPQKLYTMEETADILRVSREYLYRMRQRGELVVVKFGRRTLVEADEIDRVIAAARAA</sequence>
<feature type="domain" description="Helix-turn-helix" evidence="1">
    <location>
        <begin position="13"/>
        <end position="61"/>
    </location>
</feature>
<dbReference type="InterPro" id="IPR009061">
    <property type="entry name" value="DNA-bd_dom_put_sf"/>
</dbReference>
<dbReference type="RefSeq" id="WP_126195856.1">
    <property type="nucleotide sequence ID" value="NZ_CP085954.1"/>
</dbReference>
<dbReference type="OrthoDB" id="4742319at2"/>
<dbReference type="AlphaFoldDB" id="A0A3P8JZF2"/>
<dbReference type="Pfam" id="PF12728">
    <property type="entry name" value="HTH_17"/>
    <property type="match status" value="1"/>
</dbReference>
<dbReference type="SUPFAM" id="SSF46955">
    <property type="entry name" value="Putative DNA-binding domain"/>
    <property type="match status" value="1"/>
</dbReference>
<evidence type="ECO:0000259" key="1">
    <source>
        <dbReference type="Pfam" id="PF12728"/>
    </source>
</evidence>
<dbReference type="InterPro" id="IPR010093">
    <property type="entry name" value="SinI_DNA-bd"/>
</dbReference>
<dbReference type="EMBL" id="LR131273">
    <property type="protein sequence ID" value="VDR38659.1"/>
    <property type="molecule type" value="Genomic_DNA"/>
</dbReference>
<protein>
    <submittedName>
        <fullName evidence="2">DNA binding domain, excisionase family</fullName>
    </submittedName>
</protein>
<dbReference type="InterPro" id="IPR041657">
    <property type="entry name" value="HTH_17"/>
</dbReference>
<evidence type="ECO:0000313" key="3">
    <source>
        <dbReference type="Proteomes" id="UP000271626"/>
    </source>
</evidence>
<reference evidence="2 3" key="1">
    <citation type="submission" date="2018-12" db="EMBL/GenBank/DDBJ databases">
        <authorList>
            <consortium name="Pathogen Informatics"/>
        </authorList>
    </citation>
    <scope>NUCLEOTIDE SEQUENCE [LARGE SCALE GENOMIC DNA]</scope>
    <source>
        <strain evidence="2 3">NCTC10741</strain>
    </source>
</reference>
<accession>A0A3P8JZF2</accession>